<keyword evidence="4 7" id="KW-0812">Transmembrane</keyword>
<dbReference type="InterPro" id="IPR002528">
    <property type="entry name" value="MATE_fam"/>
</dbReference>
<keyword evidence="2" id="KW-0813">Transport</keyword>
<dbReference type="PANTHER" id="PTHR43549">
    <property type="entry name" value="MULTIDRUG RESISTANCE PROTEIN YPNP-RELATED"/>
    <property type="match status" value="1"/>
</dbReference>
<keyword evidence="3" id="KW-1003">Cell membrane</keyword>
<comment type="caution">
    <text evidence="8">The sequence shown here is derived from an EMBL/GenBank/DDBJ whole genome shotgun (WGS) entry which is preliminary data.</text>
</comment>
<dbReference type="Pfam" id="PF01554">
    <property type="entry name" value="MatE"/>
    <property type="match status" value="2"/>
</dbReference>
<feature type="transmembrane region" description="Helical" evidence="7">
    <location>
        <begin position="15"/>
        <end position="36"/>
    </location>
</feature>
<dbReference type="NCBIfam" id="TIGR00797">
    <property type="entry name" value="matE"/>
    <property type="match status" value="1"/>
</dbReference>
<dbReference type="AlphaFoldDB" id="A0A4R1QTT0"/>
<dbReference type="PIRSF" id="PIRSF006603">
    <property type="entry name" value="DinF"/>
    <property type="match status" value="1"/>
</dbReference>
<gene>
    <name evidence="8" type="ORF">EDD77_11034</name>
</gene>
<keyword evidence="6 7" id="KW-0472">Membrane</keyword>
<evidence type="ECO:0000313" key="8">
    <source>
        <dbReference type="EMBL" id="TCL57359.1"/>
    </source>
</evidence>
<accession>A0A4R1QTT0</accession>
<feature type="transmembrane region" description="Helical" evidence="7">
    <location>
        <begin position="323"/>
        <end position="343"/>
    </location>
</feature>
<feature type="transmembrane region" description="Helical" evidence="7">
    <location>
        <begin position="363"/>
        <end position="387"/>
    </location>
</feature>
<keyword evidence="5 7" id="KW-1133">Transmembrane helix</keyword>
<feature type="transmembrane region" description="Helical" evidence="7">
    <location>
        <begin position="244"/>
        <end position="269"/>
    </location>
</feature>
<feature type="transmembrane region" description="Helical" evidence="7">
    <location>
        <begin position="197"/>
        <end position="223"/>
    </location>
</feature>
<name>A0A4R1QTT0_9FIRM</name>
<feature type="transmembrane region" description="Helical" evidence="7">
    <location>
        <begin position="422"/>
        <end position="440"/>
    </location>
</feature>
<evidence type="ECO:0000256" key="1">
    <source>
        <dbReference type="ARBA" id="ARBA00004651"/>
    </source>
</evidence>
<dbReference type="InterPro" id="IPR052031">
    <property type="entry name" value="Membrane_Transporter-Flippase"/>
</dbReference>
<dbReference type="RefSeq" id="WP_058965158.1">
    <property type="nucleotide sequence ID" value="NZ_CABKVM010000017.1"/>
</dbReference>
<evidence type="ECO:0000313" key="9">
    <source>
        <dbReference type="Proteomes" id="UP000295184"/>
    </source>
</evidence>
<dbReference type="Proteomes" id="UP000295184">
    <property type="component" value="Unassembled WGS sequence"/>
</dbReference>
<evidence type="ECO:0000256" key="3">
    <source>
        <dbReference type="ARBA" id="ARBA00022475"/>
    </source>
</evidence>
<feature type="transmembrane region" description="Helical" evidence="7">
    <location>
        <begin position="56"/>
        <end position="74"/>
    </location>
</feature>
<dbReference type="GO" id="GO:0005886">
    <property type="term" value="C:plasma membrane"/>
    <property type="evidence" value="ECO:0007669"/>
    <property type="project" value="UniProtKB-SubCell"/>
</dbReference>
<dbReference type="GO" id="GO:0015297">
    <property type="term" value="F:antiporter activity"/>
    <property type="evidence" value="ECO:0007669"/>
    <property type="project" value="InterPro"/>
</dbReference>
<dbReference type="GO" id="GO:0042910">
    <property type="term" value="F:xenobiotic transmembrane transporter activity"/>
    <property type="evidence" value="ECO:0007669"/>
    <property type="project" value="InterPro"/>
</dbReference>
<evidence type="ECO:0000256" key="7">
    <source>
        <dbReference type="SAM" id="Phobius"/>
    </source>
</evidence>
<dbReference type="PANTHER" id="PTHR43549:SF3">
    <property type="entry name" value="MULTIDRUG RESISTANCE PROTEIN YPNP-RELATED"/>
    <property type="match status" value="1"/>
</dbReference>
<sequence length="452" mass="48935">MTERINQNPMGSRPVLPLLVSMSLPPILSMLIQSLYNVVDSIFVARLSSDALTAVSLAYPLQNLVLAVAVGYGVGSNAFVARSLGQGDQRSVDKAASMGMVFTGIHALAFLLIGLFGSEPFLRLFTTDEQVLSMSLVYTRIVICLAFGSLFHIYIEKLLQSVGDMFVPMILQGVGAIVNIVLDPILIFGLLGAPRMGVAGAAVATVAGQLTACTMAMIYFFRAKTGMHITRRDMKVDWNIARKIYGVGVPSCLMTAMPSLLVGVLNALLVELHELAVAVFGLYFKLQTFVYMPANGLIQGMRPIVSYNYGARQKQRMHSTIRWSLTLTAVIMALGTLIAWLLPEQIMALFDANSAMVAIGVPMLRITSLGFLVSTFGTVLAGCFEALGKGMQSLAVSLIRQLVVIPPLALVFSRFWELNGVWASFPVAETLAALAAVAFYRGMMRRIDGTME</sequence>
<feature type="transmembrane region" description="Helical" evidence="7">
    <location>
        <begin position="95"/>
        <end position="117"/>
    </location>
</feature>
<feature type="transmembrane region" description="Helical" evidence="7">
    <location>
        <begin position="394"/>
        <end position="416"/>
    </location>
</feature>
<evidence type="ECO:0000256" key="4">
    <source>
        <dbReference type="ARBA" id="ARBA00022692"/>
    </source>
</evidence>
<feature type="transmembrane region" description="Helical" evidence="7">
    <location>
        <begin position="137"/>
        <end position="155"/>
    </location>
</feature>
<protein>
    <submittedName>
        <fullName evidence="8">Putative MATE family efflux protein</fullName>
    </submittedName>
</protein>
<reference evidence="8 9" key="1">
    <citation type="submission" date="2019-03" db="EMBL/GenBank/DDBJ databases">
        <title>Genomic Encyclopedia of Type Strains, Phase IV (KMG-IV): sequencing the most valuable type-strain genomes for metagenomic binning, comparative biology and taxonomic classification.</title>
        <authorList>
            <person name="Goeker M."/>
        </authorList>
    </citation>
    <scope>NUCLEOTIDE SEQUENCE [LARGE SCALE GENOMIC DNA]</scope>
    <source>
        <strain evidence="8 9">DSM 100451</strain>
    </source>
</reference>
<dbReference type="InterPro" id="IPR048279">
    <property type="entry name" value="MdtK-like"/>
</dbReference>
<evidence type="ECO:0000256" key="6">
    <source>
        <dbReference type="ARBA" id="ARBA00023136"/>
    </source>
</evidence>
<evidence type="ECO:0000256" key="5">
    <source>
        <dbReference type="ARBA" id="ARBA00022989"/>
    </source>
</evidence>
<evidence type="ECO:0000256" key="2">
    <source>
        <dbReference type="ARBA" id="ARBA00022448"/>
    </source>
</evidence>
<comment type="subcellular location">
    <subcellularLocation>
        <location evidence="1">Cell membrane</location>
        <topology evidence="1">Multi-pass membrane protein</topology>
    </subcellularLocation>
</comment>
<organism evidence="8 9">
    <name type="scientific">Allofournierella massiliensis</name>
    <dbReference type="NCBI Taxonomy" id="1650663"/>
    <lineage>
        <taxon>Bacteria</taxon>
        <taxon>Bacillati</taxon>
        <taxon>Bacillota</taxon>
        <taxon>Clostridia</taxon>
        <taxon>Eubacteriales</taxon>
        <taxon>Oscillospiraceae</taxon>
        <taxon>Allofournierella</taxon>
    </lineage>
</organism>
<feature type="transmembrane region" description="Helical" evidence="7">
    <location>
        <begin position="167"/>
        <end position="191"/>
    </location>
</feature>
<dbReference type="OrthoDB" id="9811110at2"/>
<feature type="transmembrane region" description="Helical" evidence="7">
    <location>
        <begin position="275"/>
        <end position="294"/>
    </location>
</feature>
<dbReference type="STRING" id="1650663.GCA_001486665_02131"/>
<proteinExistence type="predicted"/>
<dbReference type="EMBL" id="SLUM01000010">
    <property type="protein sequence ID" value="TCL57359.1"/>
    <property type="molecule type" value="Genomic_DNA"/>
</dbReference>